<keyword evidence="3 8" id="KW-0812">Transmembrane</keyword>
<evidence type="ECO:0000256" key="3">
    <source>
        <dbReference type="ARBA" id="ARBA00022692"/>
    </source>
</evidence>
<dbReference type="GO" id="GO:0016020">
    <property type="term" value="C:membrane"/>
    <property type="evidence" value="ECO:0007669"/>
    <property type="project" value="UniProtKB-SubCell"/>
</dbReference>
<feature type="transmembrane region" description="Helical" evidence="9">
    <location>
        <begin position="6"/>
        <end position="30"/>
    </location>
</feature>
<keyword evidence="5 8" id="KW-1133">Transmembrane helix</keyword>
<dbReference type="InterPro" id="IPR006603">
    <property type="entry name" value="PQ-loop_rpt"/>
</dbReference>
<dbReference type="EMBL" id="CAUJNA010003838">
    <property type="protein sequence ID" value="CAJ1410748.1"/>
    <property type="molecule type" value="Genomic_DNA"/>
</dbReference>
<keyword evidence="2" id="KW-0813">Transport</keyword>
<dbReference type="AlphaFoldDB" id="A0AA36JQW7"/>
<comment type="similarity">
    <text evidence="7 8">Belongs to the MPDU1 (TC 2.A.43.3) family.</text>
</comment>
<comment type="caution">
    <text evidence="10">The sequence shown here is derived from an EMBL/GenBank/DDBJ whole genome shotgun (WGS) entry which is preliminary data.</text>
</comment>
<dbReference type="PANTHER" id="PTHR12226">
    <property type="entry name" value="MANNOSE-P-DOLICHOL UTILIZATION DEFECT 1 LEC35 -RELATED"/>
    <property type="match status" value="1"/>
</dbReference>
<dbReference type="Proteomes" id="UP001178507">
    <property type="component" value="Unassembled WGS sequence"/>
</dbReference>
<dbReference type="Gene3D" id="1.20.1280.290">
    <property type="match status" value="2"/>
</dbReference>
<protein>
    <recommendedName>
        <fullName evidence="8">Mannose-P-dolichol utilization defect 1 protein homolog</fullName>
    </recommendedName>
</protein>
<evidence type="ECO:0000256" key="7">
    <source>
        <dbReference type="ARBA" id="ARBA00038475"/>
    </source>
</evidence>
<feature type="transmembrane region" description="Helical" evidence="9">
    <location>
        <begin position="183"/>
        <end position="203"/>
    </location>
</feature>
<comment type="subcellular location">
    <subcellularLocation>
        <location evidence="1 8">Membrane</location>
        <topology evidence="1 8">Multi-pass membrane protein</topology>
    </subcellularLocation>
</comment>
<dbReference type="Pfam" id="PF04193">
    <property type="entry name" value="PQ-loop"/>
    <property type="match status" value="2"/>
</dbReference>
<evidence type="ECO:0000256" key="4">
    <source>
        <dbReference type="ARBA" id="ARBA00022737"/>
    </source>
</evidence>
<evidence type="ECO:0000256" key="2">
    <source>
        <dbReference type="ARBA" id="ARBA00022448"/>
    </source>
</evidence>
<evidence type="ECO:0000256" key="5">
    <source>
        <dbReference type="ARBA" id="ARBA00022989"/>
    </source>
</evidence>
<evidence type="ECO:0000256" key="8">
    <source>
        <dbReference type="PIRNR" id="PIRNR023381"/>
    </source>
</evidence>
<dbReference type="SMART" id="SM00679">
    <property type="entry name" value="CTNS"/>
    <property type="match status" value="2"/>
</dbReference>
<dbReference type="InterPro" id="IPR016817">
    <property type="entry name" value="MannP-dilichol_defect-1"/>
</dbReference>
<organism evidence="10 11">
    <name type="scientific">Effrenium voratum</name>
    <dbReference type="NCBI Taxonomy" id="2562239"/>
    <lineage>
        <taxon>Eukaryota</taxon>
        <taxon>Sar</taxon>
        <taxon>Alveolata</taxon>
        <taxon>Dinophyceae</taxon>
        <taxon>Suessiales</taxon>
        <taxon>Symbiodiniaceae</taxon>
        <taxon>Effrenium</taxon>
    </lineage>
</organism>
<evidence type="ECO:0000313" key="10">
    <source>
        <dbReference type="EMBL" id="CAJ1410748.1"/>
    </source>
</evidence>
<feature type="transmembrane region" description="Helical" evidence="9">
    <location>
        <begin position="98"/>
        <end position="114"/>
    </location>
</feature>
<gene>
    <name evidence="10" type="ORF">EVOR1521_LOCUS31512</name>
</gene>
<sequence>MSVADVAAAWLGYAVIAGACIVKVPQIYLMVKFSSAEGLSEVSCALDAIAASSFSYYNLLKGYPLAGWGEQAIVAVQATAVVILVWVYRAGTDWKSRTFGLLLWILASVAIILKGHDQEVLLLVLGTAPTFLTAISRVPQIMLNWQTQQTGHLSAITFFLQFLGSVARFLTTLQLLGSDTLSLVSHAVGAILNLVVVLQILAYDPDVKSAVRPVKPPVIVPISEKSV</sequence>
<proteinExistence type="inferred from homology"/>
<evidence type="ECO:0000313" key="11">
    <source>
        <dbReference type="Proteomes" id="UP001178507"/>
    </source>
</evidence>
<dbReference type="PIRSF" id="PIRSF023381">
    <property type="entry name" value="MannP-dilichol_defect-1p"/>
    <property type="match status" value="1"/>
</dbReference>
<name>A0AA36JQW7_9DINO</name>
<evidence type="ECO:0000256" key="6">
    <source>
        <dbReference type="ARBA" id="ARBA00023136"/>
    </source>
</evidence>
<keyword evidence="6 8" id="KW-0472">Membrane</keyword>
<accession>A0AA36JQW7</accession>
<evidence type="ECO:0000256" key="9">
    <source>
        <dbReference type="SAM" id="Phobius"/>
    </source>
</evidence>
<dbReference type="PANTHER" id="PTHR12226:SF2">
    <property type="entry name" value="MANNOSE-P-DOLICHOL UTILIZATION DEFECT 1 PROTEIN"/>
    <property type="match status" value="1"/>
</dbReference>
<keyword evidence="11" id="KW-1185">Reference proteome</keyword>
<keyword evidence="4" id="KW-0677">Repeat</keyword>
<evidence type="ECO:0000256" key="1">
    <source>
        <dbReference type="ARBA" id="ARBA00004141"/>
    </source>
</evidence>
<feature type="transmembrane region" description="Helical" evidence="9">
    <location>
        <begin position="120"/>
        <end position="138"/>
    </location>
</feature>
<feature type="transmembrane region" description="Helical" evidence="9">
    <location>
        <begin position="150"/>
        <end position="171"/>
    </location>
</feature>
<feature type="transmembrane region" description="Helical" evidence="9">
    <location>
        <begin position="72"/>
        <end position="91"/>
    </location>
</feature>
<reference evidence="10" key="1">
    <citation type="submission" date="2023-08" db="EMBL/GenBank/DDBJ databases">
        <authorList>
            <person name="Chen Y."/>
            <person name="Shah S."/>
            <person name="Dougan E. K."/>
            <person name="Thang M."/>
            <person name="Chan C."/>
        </authorList>
    </citation>
    <scope>NUCLEOTIDE SEQUENCE</scope>
</reference>